<evidence type="ECO:0008006" key="6">
    <source>
        <dbReference type="Google" id="ProtNLM"/>
    </source>
</evidence>
<evidence type="ECO:0000256" key="3">
    <source>
        <dbReference type="SAM" id="MobiDB-lite"/>
    </source>
</evidence>
<organism evidence="4 5">
    <name type="scientific">Sandaracinobacteroides saxicola</name>
    <dbReference type="NCBI Taxonomy" id="2759707"/>
    <lineage>
        <taxon>Bacteria</taxon>
        <taxon>Pseudomonadati</taxon>
        <taxon>Pseudomonadota</taxon>
        <taxon>Alphaproteobacteria</taxon>
        <taxon>Sphingomonadales</taxon>
        <taxon>Sphingosinicellaceae</taxon>
        <taxon>Sandaracinobacteroides</taxon>
    </lineage>
</organism>
<dbReference type="Proteomes" id="UP000515292">
    <property type="component" value="Chromosome"/>
</dbReference>
<keyword evidence="1" id="KW-0929">Antimicrobial</keyword>
<feature type="region of interest" description="Disordered" evidence="3">
    <location>
        <begin position="169"/>
        <end position="227"/>
    </location>
</feature>
<feature type="compositionally biased region" description="Pro residues" evidence="3">
    <location>
        <begin position="215"/>
        <end position="227"/>
    </location>
</feature>
<reference evidence="4 5" key="1">
    <citation type="submission" date="2020-07" db="EMBL/GenBank/DDBJ databases">
        <title>Complete genome sequence for Sandaracinobacter sp. M6.</title>
        <authorList>
            <person name="Tang Y."/>
            <person name="Liu Q."/>
            <person name="Guo Z."/>
            <person name="Lei P."/>
            <person name="Huang B."/>
        </authorList>
    </citation>
    <scope>NUCLEOTIDE SEQUENCE [LARGE SCALE GENOMIC DNA]</scope>
    <source>
        <strain evidence="4 5">M6</strain>
    </source>
</reference>
<dbReference type="InterPro" id="IPR023346">
    <property type="entry name" value="Lysozyme-like_dom_sf"/>
</dbReference>
<keyword evidence="2" id="KW-0081">Bacteriolytic enzyme</keyword>
<evidence type="ECO:0000256" key="1">
    <source>
        <dbReference type="ARBA" id="ARBA00022529"/>
    </source>
</evidence>
<dbReference type="GO" id="GO:0031640">
    <property type="term" value="P:killing of cells of another organism"/>
    <property type="evidence" value="ECO:0007669"/>
    <property type="project" value="UniProtKB-KW"/>
</dbReference>
<dbReference type="KEGG" id="sand:H3309_06200"/>
<dbReference type="AlphaFoldDB" id="A0A7G5IL09"/>
<feature type="compositionally biased region" description="Low complexity" evidence="3">
    <location>
        <begin position="197"/>
        <end position="207"/>
    </location>
</feature>
<dbReference type="Gene3D" id="1.10.530.40">
    <property type="match status" value="1"/>
</dbReference>
<dbReference type="SUPFAM" id="SSF53955">
    <property type="entry name" value="Lysozyme-like"/>
    <property type="match status" value="1"/>
</dbReference>
<evidence type="ECO:0000256" key="2">
    <source>
        <dbReference type="ARBA" id="ARBA00022638"/>
    </source>
</evidence>
<dbReference type="RefSeq" id="WP_182297874.1">
    <property type="nucleotide sequence ID" value="NZ_CP059851.1"/>
</dbReference>
<evidence type="ECO:0000313" key="5">
    <source>
        <dbReference type="Proteomes" id="UP000515292"/>
    </source>
</evidence>
<dbReference type="GO" id="GO:0042742">
    <property type="term" value="P:defense response to bacterium"/>
    <property type="evidence" value="ECO:0007669"/>
    <property type="project" value="UniProtKB-KW"/>
</dbReference>
<evidence type="ECO:0000313" key="4">
    <source>
        <dbReference type="EMBL" id="QMW24051.1"/>
    </source>
</evidence>
<gene>
    <name evidence="4" type="ORF">H3309_06200</name>
</gene>
<sequence length="227" mass="24826">MASIPPAVLAARNAVRQRARDMIRSHEDFINYMYLDSVSKVTVGVGTMLPSAAEAATVNMADKTGKPATDAQVRAEWKRVQDISPAGTPRNFKASSYRDAATLFISETEGNRLLDLKLDGFMTMILGWFPKFHDFPADGQVAIIDMTYNLGNLKKKFPSLVKAVQKSPPDWAEAAKQSNRPQLSAERNKETRNLFLAADKAARAAAKSPTGQSLRPPPATSTPPRLP</sequence>
<accession>A0A7G5IL09</accession>
<name>A0A7G5IL09_9SPHN</name>
<protein>
    <recommendedName>
        <fullName evidence="6">Lysozyme</fullName>
    </recommendedName>
</protein>
<keyword evidence="5" id="KW-1185">Reference proteome</keyword>
<dbReference type="EMBL" id="CP059851">
    <property type="protein sequence ID" value="QMW24051.1"/>
    <property type="molecule type" value="Genomic_DNA"/>
</dbReference>
<proteinExistence type="predicted"/>
<dbReference type="GO" id="GO:0003796">
    <property type="term" value="F:lysozyme activity"/>
    <property type="evidence" value="ECO:0007669"/>
    <property type="project" value="InterPro"/>
</dbReference>
<dbReference type="InterPro" id="IPR023347">
    <property type="entry name" value="Lysozyme_dom_sf"/>
</dbReference>